<evidence type="ECO:0000256" key="13">
    <source>
        <dbReference type="ARBA" id="ARBA00023180"/>
    </source>
</evidence>
<dbReference type="KEGG" id="nfl:COO91_04793"/>
<dbReference type="PANTHER" id="PTHR46025:SF3">
    <property type="entry name" value="XYLOSYLTRANSFERASE OXT"/>
    <property type="match status" value="1"/>
</dbReference>
<dbReference type="GO" id="GO:0030158">
    <property type="term" value="F:protein xylosyltransferase activity"/>
    <property type="evidence" value="ECO:0007669"/>
    <property type="project" value="InterPro"/>
</dbReference>
<keyword evidence="9" id="KW-1133">Transmembrane helix</keyword>
<name>A0A2K8STN8_9NOSO</name>
<evidence type="ECO:0000256" key="7">
    <source>
        <dbReference type="ARBA" id="ARBA00022824"/>
    </source>
</evidence>
<evidence type="ECO:0000313" key="16">
    <source>
        <dbReference type="Proteomes" id="UP000232003"/>
    </source>
</evidence>
<reference evidence="15 16" key="1">
    <citation type="submission" date="2017-11" db="EMBL/GenBank/DDBJ databases">
        <title>Complete genome of a free-living desiccation-tolerant cyanobacterium and its photosynthetic adaptation to extreme terrestrial habitat.</title>
        <authorList>
            <person name="Shang J."/>
        </authorList>
    </citation>
    <scope>NUCLEOTIDE SEQUENCE [LARGE SCALE GENOMIC DNA]</scope>
    <source>
        <strain evidence="15 16">CCNUN1</strain>
    </source>
</reference>
<evidence type="ECO:0000256" key="5">
    <source>
        <dbReference type="ARBA" id="ARBA00022692"/>
    </source>
</evidence>
<keyword evidence="6" id="KW-0479">Metal-binding</keyword>
<keyword evidence="16" id="KW-1185">Reference proteome</keyword>
<dbReference type="Pfam" id="PF02485">
    <property type="entry name" value="Branch"/>
    <property type="match status" value="1"/>
</dbReference>
<gene>
    <name evidence="15" type="ORF">COO91_04793</name>
</gene>
<keyword evidence="8" id="KW-0735">Signal-anchor</keyword>
<dbReference type="GO" id="GO:0015012">
    <property type="term" value="P:heparan sulfate proteoglycan biosynthetic process"/>
    <property type="evidence" value="ECO:0007669"/>
    <property type="project" value="TreeGrafter"/>
</dbReference>
<accession>A0A2K8STN8</accession>
<dbReference type="InterPro" id="IPR043538">
    <property type="entry name" value="XYLT"/>
</dbReference>
<dbReference type="GO" id="GO:0016020">
    <property type="term" value="C:membrane"/>
    <property type="evidence" value="ECO:0007669"/>
    <property type="project" value="InterPro"/>
</dbReference>
<proteinExistence type="predicted"/>
<evidence type="ECO:0000256" key="8">
    <source>
        <dbReference type="ARBA" id="ARBA00022968"/>
    </source>
</evidence>
<keyword evidence="10" id="KW-0333">Golgi apparatus</keyword>
<dbReference type="Proteomes" id="UP000232003">
    <property type="component" value="Chromosome"/>
</dbReference>
<keyword evidence="13" id="KW-0325">Glycoprotein</keyword>
<dbReference type="EMBL" id="CP024785">
    <property type="protein sequence ID" value="AUB38816.1"/>
    <property type="molecule type" value="Genomic_DNA"/>
</dbReference>
<keyword evidence="12" id="KW-1015">Disulfide bond</keyword>
<evidence type="ECO:0000256" key="11">
    <source>
        <dbReference type="ARBA" id="ARBA00023136"/>
    </source>
</evidence>
<evidence type="ECO:0000313" key="15">
    <source>
        <dbReference type="EMBL" id="AUB38816.1"/>
    </source>
</evidence>
<protein>
    <recommendedName>
        <fullName evidence="14">Peptide O-xylosyltransferase</fullName>
    </recommendedName>
</protein>
<evidence type="ECO:0000256" key="1">
    <source>
        <dbReference type="ARBA" id="ARBA00004323"/>
    </source>
</evidence>
<evidence type="ECO:0000256" key="6">
    <source>
        <dbReference type="ARBA" id="ARBA00022723"/>
    </source>
</evidence>
<keyword evidence="7" id="KW-0256">Endoplasmic reticulum</keyword>
<evidence type="ECO:0000256" key="3">
    <source>
        <dbReference type="ARBA" id="ARBA00022676"/>
    </source>
</evidence>
<organism evidence="15 16">
    <name type="scientific">Nostoc flagelliforme CCNUN1</name>
    <dbReference type="NCBI Taxonomy" id="2038116"/>
    <lineage>
        <taxon>Bacteria</taxon>
        <taxon>Bacillati</taxon>
        <taxon>Cyanobacteriota</taxon>
        <taxon>Cyanophyceae</taxon>
        <taxon>Nostocales</taxon>
        <taxon>Nostocaceae</taxon>
        <taxon>Nostoc</taxon>
    </lineage>
</organism>
<evidence type="ECO:0000256" key="4">
    <source>
        <dbReference type="ARBA" id="ARBA00022679"/>
    </source>
</evidence>
<evidence type="ECO:0000256" key="10">
    <source>
        <dbReference type="ARBA" id="ARBA00023034"/>
    </source>
</evidence>
<keyword evidence="4 15" id="KW-0808">Transferase</keyword>
<dbReference type="PANTHER" id="PTHR46025">
    <property type="entry name" value="XYLOSYLTRANSFERASE OXT"/>
    <property type="match status" value="1"/>
</dbReference>
<evidence type="ECO:0000256" key="14">
    <source>
        <dbReference type="ARBA" id="ARBA00042865"/>
    </source>
</evidence>
<keyword evidence="11" id="KW-0472">Membrane</keyword>
<dbReference type="GO" id="GO:0046872">
    <property type="term" value="F:metal ion binding"/>
    <property type="evidence" value="ECO:0007669"/>
    <property type="project" value="UniProtKB-KW"/>
</dbReference>
<keyword evidence="5" id="KW-0812">Transmembrane</keyword>
<keyword evidence="3" id="KW-0328">Glycosyltransferase</keyword>
<evidence type="ECO:0000256" key="2">
    <source>
        <dbReference type="ARBA" id="ARBA00004648"/>
    </source>
</evidence>
<dbReference type="AlphaFoldDB" id="A0A2K8STN8"/>
<comment type="subcellular location">
    <subcellularLocation>
        <location evidence="2">Endoplasmic reticulum membrane</location>
        <topology evidence="2">Single-pass type II membrane protein</topology>
    </subcellularLocation>
    <subcellularLocation>
        <location evidence="1">Golgi apparatus membrane</location>
        <topology evidence="1">Single-pass type II membrane protein</topology>
    </subcellularLocation>
</comment>
<evidence type="ECO:0000256" key="9">
    <source>
        <dbReference type="ARBA" id="ARBA00022989"/>
    </source>
</evidence>
<dbReference type="GO" id="GO:0050650">
    <property type="term" value="P:chondroitin sulfate proteoglycan biosynthetic process"/>
    <property type="evidence" value="ECO:0007669"/>
    <property type="project" value="TreeGrafter"/>
</dbReference>
<evidence type="ECO:0000256" key="12">
    <source>
        <dbReference type="ARBA" id="ARBA00023157"/>
    </source>
</evidence>
<dbReference type="InterPro" id="IPR003406">
    <property type="entry name" value="Glyco_trans_14"/>
</dbReference>
<sequence>MVLFLSNHIVVPSLVPLCKNVDFYPTSVKFKAVFMKIAYIILAHKYPEQLVRLIYKLNTDDVSFFIHIDKKADDKIYQYVLTKLKDFQNVSFIKRSDSTWGSFDIVRASLKGIKSIVETGSYFDYVIYLSGQDYLIKSNEQIKKFLQENKGREFLEYFPLPCNNWYEGGLTRLGSWHIRWKDKNFCIPQKREFKSRINSFLYSLFILLLPKRHKFPEGFALYGGSAFWCLTGESIKWINDFVKQNPKFVNRFNYTYCPDELFYQILIVNSPFKDKIINTCLTYLEWSNANALHPKILEKNDFDKIRESEKLFARKFDMTIDPDILDMIDKMILSQS</sequence>